<keyword evidence="2" id="KW-1133">Transmembrane helix</keyword>
<evidence type="ECO:0000256" key="2">
    <source>
        <dbReference type="SAM" id="Phobius"/>
    </source>
</evidence>
<reference evidence="4" key="1">
    <citation type="submission" date="2022-11" db="UniProtKB">
        <authorList>
            <consortium name="WormBaseParasite"/>
        </authorList>
    </citation>
    <scope>IDENTIFICATION</scope>
</reference>
<keyword evidence="2" id="KW-0472">Membrane</keyword>
<keyword evidence="3" id="KW-1185">Reference proteome</keyword>
<accession>A0A914H7T8</accession>
<dbReference type="Proteomes" id="UP000887572">
    <property type="component" value="Unplaced"/>
</dbReference>
<sequence length="280" mass="30427">MDCFAEAEHGCVVKGEGTIHTTSAAREDSDELGMALATGCELIRDIKKDAQFEKAGLSIGQLGQVVADACAEQNAKGFEQHELRLIQTLATNEFDAYLNNELAHGPLKDGLNELLRAKEHLLPSDLLAFLLNKINTFGHNQEGIGGGKWPKHPPKSYCRPSSSSNNGDNDDSPPATDAPCGEAYAAFAFVITGLLARNMGMIVLGYWLFFCWWILGFLFVLLVLCIGVAIEQSQTYMLGYGSVYGYGYPYGGWYGKRQAGLAHLLEALVEMVALLVMPVA</sequence>
<feature type="transmembrane region" description="Helical" evidence="2">
    <location>
        <begin position="204"/>
        <end position="230"/>
    </location>
</feature>
<dbReference type="AlphaFoldDB" id="A0A914H7T8"/>
<name>A0A914H7T8_GLORO</name>
<evidence type="ECO:0000313" key="4">
    <source>
        <dbReference type="WBParaSite" id="Gr19_v10_g14818.t1"/>
    </source>
</evidence>
<evidence type="ECO:0000256" key="1">
    <source>
        <dbReference type="SAM" id="MobiDB-lite"/>
    </source>
</evidence>
<feature type="region of interest" description="Disordered" evidence="1">
    <location>
        <begin position="145"/>
        <end position="175"/>
    </location>
</feature>
<protein>
    <submittedName>
        <fullName evidence="4">Uncharacterized protein</fullName>
    </submittedName>
</protein>
<proteinExistence type="predicted"/>
<dbReference type="WBParaSite" id="Gr19_v10_g14818.t1">
    <property type="protein sequence ID" value="Gr19_v10_g14818.t1"/>
    <property type="gene ID" value="Gr19_v10_g14818"/>
</dbReference>
<evidence type="ECO:0000313" key="3">
    <source>
        <dbReference type="Proteomes" id="UP000887572"/>
    </source>
</evidence>
<keyword evidence="2" id="KW-0812">Transmembrane</keyword>
<organism evidence="3 4">
    <name type="scientific">Globodera rostochiensis</name>
    <name type="common">Golden nematode worm</name>
    <name type="synonym">Heterodera rostochiensis</name>
    <dbReference type="NCBI Taxonomy" id="31243"/>
    <lineage>
        <taxon>Eukaryota</taxon>
        <taxon>Metazoa</taxon>
        <taxon>Ecdysozoa</taxon>
        <taxon>Nematoda</taxon>
        <taxon>Chromadorea</taxon>
        <taxon>Rhabditida</taxon>
        <taxon>Tylenchina</taxon>
        <taxon>Tylenchomorpha</taxon>
        <taxon>Tylenchoidea</taxon>
        <taxon>Heteroderidae</taxon>
        <taxon>Heteroderinae</taxon>
        <taxon>Globodera</taxon>
    </lineage>
</organism>